<keyword evidence="2" id="KW-1185">Reference proteome</keyword>
<dbReference type="EMBL" id="BMAU01021336">
    <property type="protein sequence ID" value="GFY16009.1"/>
    <property type="molecule type" value="Genomic_DNA"/>
</dbReference>
<name>A0A8X6VKC3_TRICX</name>
<gene>
    <name evidence="1" type="ORF">TNCV_340581</name>
</gene>
<dbReference type="AlphaFoldDB" id="A0A8X6VKC3"/>
<protein>
    <submittedName>
        <fullName evidence="1">Uncharacterized protein</fullName>
    </submittedName>
</protein>
<comment type="caution">
    <text evidence="1">The sequence shown here is derived from an EMBL/GenBank/DDBJ whole genome shotgun (WGS) entry which is preliminary data.</text>
</comment>
<evidence type="ECO:0000313" key="2">
    <source>
        <dbReference type="Proteomes" id="UP000887159"/>
    </source>
</evidence>
<dbReference type="Proteomes" id="UP000887159">
    <property type="component" value="Unassembled WGS sequence"/>
</dbReference>
<proteinExistence type="predicted"/>
<organism evidence="1 2">
    <name type="scientific">Trichonephila clavipes</name>
    <name type="common">Golden silk orbweaver</name>
    <name type="synonym">Nephila clavipes</name>
    <dbReference type="NCBI Taxonomy" id="2585209"/>
    <lineage>
        <taxon>Eukaryota</taxon>
        <taxon>Metazoa</taxon>
        <taxon>Ecdysozoa</taxon>
        <taxon>Arthropoda</taxon>
        <taxon>Chelicerata</taxon>
        <taxon>Arachnida</taxon>
        <taxon>Araneae</taxon>
        <taxon>Araneomorphae</taxon>
        <taxon>Entelegynae</taxon>
        <taxon>Araneoidea</taxon>
        <taxon>Nephilidae</taxon>
        <taxon>Trichonephila</taxon>
    </lineage>
</organism>
<accession>A0A8X6VKC3</accession>
<reference evidence="1" key="1">
    <citation type="submission" date="2020-08" db="EMBL/GenBank/DDBJ databases">
        <title>Multicomponent nature underlies the extraordinary mechanical properties of spider dragline silk.</title>
        <authorList>
            <person name="Kono N."/>
            <person name="Nakamura H."/>
            <person name="Mori M."/>
            <person name="Yoshida Y."/>
            <person name="Ohtoshi R."/>
            <person name="Malay A.D."/>
            <person name="Moran D.A.P."/>
            <person name="Tomita M."/>
            <person name="Numata K."/>
            <person name="Arakawa K."/>
        </authorList>
    </citation>
    <scope>NUCLEOTIDE SEQUENCE</scope>
</reference>
<sequence length="96" mass="11148">MKQFLKATALNEYQRALQFLNRVTRMTPELTPSFSSFHFTLMGTLSREKIYCISAPLLHAQWLSSSESRFPHHRCGFKPRAGARSTQPSFLQWVDK</sequence>
<evidence type="ECO:0000313" key="1">
    <source>
        <dbReference type="EMBL" id="GFY16009.1"/>
    </source>
</evidence>